<dbReference type="SUPFAM" id="SSF56112">
    <property type="entry name" value="Protein kinase-like (PK-like)"/>
    <property type="match status" value="1"/>
</dbReference>
<evidence type="ECO:0000313" key="1">
    <source>
        <dbReference type="EMBL" id="KAK7033694.1"/>
    </source>
</evidence>
<dbReference type="EMBL" id="JAYKXP010000060">
    <property type="protein sequence ID" value="KAK7033694.1"/>
    <property type="molecule type" value="Genomic_DNA"/>
</dbReference>
<dbReference type="InterPro" id="IPR011009">
    <property type="entry name" value="Kinase-like_dom_sf"/>
</dbReference>
<keyword evidence="2" id="KW-1185">Reference proteome</keyword>
<evidence type="ECO:0008006" key="3">
    <source>
        <dbReference type="Google" id="ProtNLM"/>
    </source>
</evidence>
<accession>A0AAW0C7K5</accession>
<reference evidence="1 2" key="1">
    <citation type="submission" date="2024-01" db="EMBL/GenBank/DDBJ databases">
        <title>A draft genome for a cacao thread blight-causing isolate of Paramarasmius palmivorus.</title>
        <authorList>
            <person name="Baruah I.K."/>
            <person name="Bukari Y."/>
            <person name="Amoako-Attah I."/>
            <person name="Meinhardt L.W."/>
            <person name="Bailey B.A."/>
            <person name="Cohen S.P."/>
        </authorList>
    </citation>
    <scope>NUCLEOTIDE SEQUENCE [LARGE SCALE GENOMIC DNA]</scope>
    <source>
        <strain evidence="1 2">GH-12</strain>
    </source>
</reference>
<protein>
    <recommendedName>
        <fullName evidence="3">Protein kinase domain-containing protein</fullName>
    </recommendedName>
</protein>
<evidence type="ECO:0000313" key="2">
    <source>
        <dbReference type="Proteomes" id="UP001383192"/>
    </source>
</evidence>
<gene>
    <name evidence="1" type="ORF">VNI00_012694</name>
</gene>
<dbReference type="Pfam" id="PF06293">
    <property type="entry name" value="Kdo"/>
    <property type="match status" value="1"/>
</dbReference>
<dbReference type="Proteomes" id="UP001383192">
    <property type="component" value="Unassembled WGS sequence"/>
</dbReference>
<dbReference type="AlphaFoldDB" id="A0AAW0C7K5"/>
<name>A0AAW0C7K5_9AGAR</name>
<sequence>MGSDSDALDKLNLSENTALDAVVSAFIKKNYLARFVETHYQIGVENPQASKAVPTLTLRCQNCNHIVNLPPADSRWYCVTRGLRIGYVRGWDAVKKLVLHVAENKYAAYTNRETARKAFIVAVANREANVVVTGEYAMAYDPLPDNATSIVDLNTYLLLPNSFLSVTLTDPHQASISDDDDDPVQEYVRLMIFYAGIVRTIHISSVPWILPGDPPCPIHGPKHLDTPSLDPQNPTIPDPHSPINVRHMLFGDTSRLPPTFKVAITAKVSIPEDAHLKREAGNYEKFPEAFGEHWSGFNLAYPLHDPTPCGAIVPAFYGFYTKVGDEGKETYFSPLLLLEDCGDPIDPSELNLDDRHECSALLFRFHHHGWIHGSFYPRNILMRRGDHADYPMEKNHEDKRFRLIDFGRSRYLEDLAEDDERGRDEWDKDRFKEKNTVWHTMELPFPI</sequence>
<proteinExistence type="predicted"/>
<organism evidence="1 2">
    <name type="scientific">Paramarasmius palmivorus</name>
    <dbReference type="NCBI Taxonomy" id="297713"/>
    <lineage>
        <taxon>Eukaryota</taxon>
        <taxon>Fungi</taxon>
        <taxon>Dikarya</taxon>
        <taxon>Basidiomycota</taxon>
        <taxon>Agaricomycotina</taxon>
        <taxon>Agaricomycetes</taxon>
        <taxon>Agaricomycetidae</taxon>
        <taxon>Agaricales</taxon>
        <taxon>Marasmiineae</taxon>
        <taxon>Marasmiaceae</taxon>
        <taxon>Paramarasmius</taxon>
    </lineage>
</organism>
<comment type="caution">
    <text evidence="1">The sequence shown here is derived from an EMBL/GenBank/DDBJ whole genome shotgun (WGS) entry which is preliminary data.</text>
</comment>